<dbReference type="AlphaFoldDB" id="B9CZC9"/>
<accession>B9CZC9</accession>
<gene>
    <name evidence="1" type="ORF">CAMRE0001_1720</name>
</gene>
<keyword evidence="2" id="KW-1185">Reference proteome</keyword>
<organism evidence="1 2">
    <name type="scientific">Campylobacter rectus RM3267</name>
    <dbReference type="NCBI Taxonomy" id="553218"/>
    <lineage>
        <taxon>Bacteria</taxon>
        <taxon>Pseudomonadati</taxon>
        <taxon>Campylobacterota</taxon>
        <taxon>Epsilonproteobacteria</taxon>
        <taxon>Campylobacterales</taxon>
        <taxon>Campylobacteraceae</taxon>
        <taxon>Campylobacter</taxon>
    </lineage>
</organism>
<sequence length="51" mass="5366">MAGPATWALRRSAFKTEQKIRAAGKCIKPVLIGRNAGGAATGDIKLCEIKP</sequence>
<dbReference type="Proteomes" id="UP000003082">
    <property type="component" value="Unassembled WGS sequence"/>
</dbReference>
<name>B9CZC9_CAMRE</name>
<proteinExistence type="predicted"/>
<comment type="caution">
    <text evidence="1">The sequence shown here is derived from an EMBL/GenBank/DDBJ whole genome shotgun (WGS) entry which is preliminary data.</text>
</comment>
<protein>
    <submittedName>
        <fullName evidence="1">Uncharacterized protein</fullName>
    </submittedName>
</protein>
<evidence type="ECO:0000313" key="2">
    <source>
        <dbReference type="Proteomes" id="UP000003082"/>
    </source>
</evidence>
<evidence type="ECO:0000313" key="1">
    <source>
        <dbReference type="EMBL" id="EEF15022.1"/>
    </source>
</evidence>
<dbReference type="EMBL" id="ACFU01000003">
    <property type="protein sequence ID" value="EEF15022.1"/>
    <property type="molecule type" value="Genomic_DNA"/>
</dbReference>
<reference evidence="1 2" key="1">
    <citation type="submission" date="2008-08" db="EMBL/GenBank/DDBJ databases">
        <authorList>
            <person name="Madupu R."/>
            <person name="Durkin A.S."/>
            <person name="Torralba M."/>
            <person name="Methe B."/>
            <person name="Sutton G.G."/>
            <person name="Strausberg R.L."/>
            <person name="Nelson K.E."/>
        </authorList>
    </citation>
    <scope>NUCLEOTIDE SEQUENCE [LARGE SCALE GENOMIC DNA]</scope>
    <source>
        <strain evidence="1 2">RM3267</strain>
    </source>
</reference>